<dbReference type="Proteomes" id="UP001144313">
    <property type="component" value="Unassembled WGS sequence"/>
</dbReference>
<dbReference type="EMBL" id="BSDT01000001">
    <property type="protein sequence ID" value="GLI40329.1"/>
    <property type="molecule type" value="Genomic_DNA"/>
</dbReference>
<evidence type="ECO:0000256" key="1">
    <source>
        <dbReference type="SAM" id="Phobius"/>
    </source>
</evidence>
<keyword evidence="1" id="KW-1133">Transmembrane helix</keyword>
<feature type="transmembrane region" description="Helical" evidence="1">
    <location>
        <begin position="20"/>
        <end position="41"/>
    </location>
</feature>
<keyword evidence="1" id="KW-0472">Membrane</keyword>
<sequence>METPMAHREPEPQSNRAKSATVGFVVAIAIVLAVLLAYLLLR</sequence>
<gene>
    <name evidence="2" type="ORF">GALLR39Z86_01790</name>
</gene>
<accession>A0A9W6G4S1</accession>
<keyword evidence="1" id="KW-0812">Transmembrane</keyword>
<reference evidence="2" key="1">
    <citation type="submission" date="2022-12" db="EMBL/GenBank/DDBJ databases">
        <title>Reference genome sequencing for broad-spectrum identification of bacterial and archaeal isolates by mass spectrometry.</title>
        <authorList>
            <person name="Sekiguchi Y."/>
            <person name="Tourlousse D.M."/>
        </authorList>
    </citation>
    <scope>NUCLEOTIDE SEQUENCE</scope>
    <source>
        <strain evidence="2">LLR39Z86</strain>
    </source>
</reference>
<organism evidence="2 3">
    <name type="scientific">Glycomyces algeriensis</name>
    <dbReference type="NCBI Taxonomy" id="256037"/>
    <lineage>
        <taxon>Bacteria</taxon>
        <taxon>Bacillati</taxon>
        <taxon>Actinomycetota</taxon>
        <taxon>Actinomycetes</taxon>
        <taxon>Glycomycetales</taxon>
        <taxon>Glycomycetaceae</taxon>
        <taxon>Glycomyces</taxon>
    </lineage>
</organism>
<evidence type="ECO:0000313" key="2">
    <source>
        <dbReference type="EMBL" id="GLI40329.1"/>
    </source>
</evidence>
<name>A0A9W6G4S1_9ACTN</name>
<evidence type="ECO:0000313" key="3">
    <source>
        <dbReference type="Proteomes" id="UP001144313"/>
    </source>
</evidence>
<keyword evidence="3" id="KW-1185">Reference proteome</keyword>
<proteinExistence type="predicted"/>
<dbReference type="AlphaFoldDB" id="A0A9W6G4S1"/>
<comment type="caution">
    <text evidence="2">The sequence shown here is derived from an EMBL/GenBank/DDBJ whole genome shotgun (WGS) entry which is preliminary data.</text>
</comment>
<protein>
    <submittedName>
        <fullName evidence="2">Uncharacterized protein</fullName>
    </submittedName>
</protein>